<evidence type="ECO:0000313" key="2">
    <source>
        <dbReference type="EMBL" id="GLY69710.1"/>
    </source>
</evidence>
<reference evidence="2" key="1">
    <citation type="submission" date="2023-03" db="EMBL/GenBank/DDBJ databases">
        <title>Amycolatopsis taiwanensis NBRC 103393.</title>
        <authorList>
            <person name="Ichikawa N."/>
            <person name="Sato H."/>
            <person name="Tonouchi N."/>
        </authorList>
    </citation>
    <scope>NUCLEOTIDE SEQUENCE</scope>
    <source>
        <strain evidence="2">NBRC 103393</strain>
    </source>
</reference>
<dbReference type="AlphaFoldDB" id="A0A9W6VIH8"/>
<gene>
    <name evidence="2" type="ORF">Atai01_63290</name>
</gene>
<accession>A0A9W6VIH8</accession>
<evidence type="ECO:0000256" key="1">
    <source>
        <dbReference type="SAM" id="MobiDB-lite"/>
    </source>
</evidence>
<evidence type="ECO:0000313" key="3">
    <source>
        <dbReference type="Proteomes" id="UP001165136"/>
    </source>
</evidence>
<organism evidence="2 3">
    <name type="scientific">Amycolatopsis taiwanensis</name>
    <dbReference type="NCBI Taxonomy" id="342230"/>
    <lineage>
        <taxon>Bacteria</taxon>
        <taxon>Bacillati</taxon>
        <taxon>Actinomycetota</taxon>
        <taxon>Actinomycetes</taxon>
        <taxon>Pseudonocardiales</taxon>
        <taxon>Pseudonocardiaceae</taxon>
        <taxon>Amycolatopsis</taxon>
    </lineage>
</organism>
<keyword evidence="3" id="KW-1185">Reference proteome</keyword>
<sequence>MAAKGDQLLTLSARFVRDPYEVDAAGTFPDHAAPEADKSEAAGQGVGGCSLTGARNIHDYWPLVLPLFTRLMTNGSISGLWTLTIMNVSSYSRGGFAGQPQGSREPWGCPPRMGAPSAADVWSSQRQVISAIQSAGAAFIRRE</sequence>
<proteinExistence type="predicted"/>
<name>A0A9W6VIH8_9PSEU</name>
<dbReference type="Proteomes" id="UP001165136">
    <property type="component" value="Unassembled WGS sequence"/>
</dbReference>
<dbReference type="EMBL" id="BSTI01000018">
    <property type="protein sequence ID" value="GLY69710.1"/>
    <property type="molecule type" value="Genomic_DNA"/>
</dbReference>
<protein>
    <submittedName>
        <fullName evidence="2">Uncharacterized protein</fullName>
    </submittedName>
</protein>
<comment type="caution">
    <text evidence="2">The sequence shown here is derived from an EMBL/GenBank/DDBJ whole genome shotgun (WGS) entry which is preliminary data.</text>
</comment>
<feature type="region of interest" description="Disordered" evidence="1">
    <location>
        <begin position="26"/>
        <end position="45"/>
    </location>
</feature>